<gene>
    <name evidence="2" type="ORF">C8R41DRAFT_867686</name>
</gene>
<comment type="caution">
    <text evidence="2">The sequence shown here is derived from an EMBL/GenBank/DDBJ whole genome shotgun (WGS) entry which is preliminary data.</text>
</comment>
<dbReference type="EMBL" id="JANVFT010000043">
    <property type="protein sequence ID" value="KAJ4489801.1"/>
    <property type="molecule type" value="Genomic_DNA"/>
</dbReference>
<organism evidence="2 3">
    <name type="scientific">Lentinula lateritia</name>
    <dbReference type="NCBI Taxonomy" id="40482"/>
    <lineage>
        <taxon>Eukaryota</taxon>
        <taxon>Fungi</taxon>
        <taxon>Dikarya</taxon>
        <taxon>Basidiomycota</taxon>
        <taxon>Agaricomycotina</taxon>
        <taxon>Agaricomycetes</taxon>
        <taxon>Agaricomycetidae</taxon>
        <taxon>Agaricales</taxon>
        <taxon>Marasmiineae</taxon>
        <taxon>Omphalotaceae</taxon>
        <taxon>Lentinula</taxon>
    </lineage>
</organism>
<reference evidence="2" key="1">
    <citation type="submission" date="2022-08" db="EMBL/GenBank/DDBJ databases">
        <title>A Global Phylogenomic Analysis of the Shiitake Genus Lentinula.</title>
        <authorList>
            <consortium name="DOE Joint Genome Institute"/>
            <person name="Sierra-Patev S."/>
            <person name="Min B."/>
            <person name="Naranjo-Ortiz M."/>
            <person name="Looney B."/>
            <person name="Konkel Z."/>
            <person name="Slot J.C."/>
            <person name="Sakamoto Y."/>
            <person name="Steenwyk J.L."/>
            <person name="Rokas A."/>
            <person name="Carro J."/>
            <person name="Camarero S."/>
            <person name="Ferreira P."/>
            <person name="Molpeceres G."/>
            <person name="Ruiz-Duenas F.J."/>
            <person name="Serrano A."/>
            <person name="Henrissat B."/>
            <person name="Drula E."/>
            <person name="Hughes K.W."/>
            <person name="Mata J.L."/>
            <person name="Ishikawa N.K."/>
            <person name="Vargas-Isla R."/>
            <person name="Ushijima S."/>
            <person name="Smith C.A."/>
            <person name="Ahrendt S."/>
            <person name="Andreopoulos W."/>
            <person name="He G."/>
            <person name="Labutti K."/>
            <person name="Lipzen A."/>
            <person name="Ng V."/>
            <person name="Riley R."/>
            <person name="Sandor L."/>
            <person name="Barry K."/>
            <person name="Martinez A.T."/>
            <person name="Xiao Y."/>
            <person name="Gibbons J.G."/>
            <person name="Terashima K."/>
            <person name="Grigoriev I.V."/>
            <person name="Hibbett D.S."/>
        </authorList>
    </citation>
    <scope>NUCLEOTIDE SEQUENCE</scope>
    <source>
        <strain evidence="2">RHP3577 ss4</strain>
    </source>
</reference>
<evidence type="ECO:0000313" key="3">
    <source>
        <dbReference type="Proteomes" id="UP001150217"/>
    </source>
</evidence>
<evidence type="ECO:0000313" key="2">
    <source>
        <dbReference type="EMBL" id="KAJ4489801.1"/>
    </source>
</evidence>
<name>A0ABQ8VDV9_9AGAR</name>
<evidence type="ECO:0000256" key="1">
    <source>
        <dbReference type="SAM" id="MobiDB-lite"/>
    </source>
</evidence>
<accession>A0ABQ8VDV9</accession>
<sequence>MVLANCLRAPGRASQQPNHLEQVENTPSALGNGECSSPGTLALANIQALQMWSVIKAVMKVLFGKVWRRKAPTKGGLGACPQQAVNPAVAHGASKASHRGEGTGSKAC</sequence>
<protein>
    <submittedName>
        <fullName evidence="2">Uncharacterized protein</fullName>
    </submittedName>
</protein>
<keyword evidence="3" id="KW-1185">Reference proteome</keyword>
<feature type="region of interest" description="Disordered" evidence="1">
    <location>
        <begin position="9"/>
        <end position="31"/>
    </location>
</feature>
<feature type="region of interest" description="Disordered" evidence="1">
    <location>
        <begin position="88"/>
        <end position="108"/>
    </location>
</feature>
<feature type="compositionally biased region" description="Polar residues" evidence="1">
    <location>
        <begin position="13"/>
        <end position="31"/>
    </location>
</feature>
<proteinExistence type="predicted"/>
<dbReference type="Proteomes" id="UP001150217">
    <property type="component" value="Unassembled WGS sequence"/>
</dbReference>